<dbReference type="Pfam" id="PF06804">
    <property type="entry name" value="Lipoprotein_18"/>
    <property type="match status" value="1"/>
</dbReference>
<dbReference type="RefSeq" id="WP_126791115.1">
    <property type="nucleotide sequence ID" value="NZ_PIPI01000001.1"/>
</dbReference>
<evidence type="ECO:0000313" key="1">
    <source>
        <dbReference type="EMBL" id="RUO21878.1"/>
    </source>
</evidence>
<dbReference type="PROSITE" id="PS51257">
    <property type="entry name" value="PROKAR_LIPOPROTEIN"/>
    <property type="match status" value="1"/>
</dbReference>
<reference evidence="1 2" key="1">
    <citation type="journal article" date="2011" name="Front. Microbiol.">
        <title>Genomic signatures of strain selection and enhancement in Bacillus atrophaeus var. globigii, a historical biowarfare simulant.</title>
        <authorList>
            <person name="Gibbons H.S."/>
            <person name="Broomall S.M."/>
            <person name="McNew L.A."/>
            <person name="Daligault H."/>
            <person name="Chapman C."/>
            <person name="Bruce D."/>
            <person name="Karavis M."/>
            <person name="Krepps M."/>
            <person name="McGregor P.A."/>
            <person name="Hong C."/>
            <person name="Park K.H."/>
            <person name="Akmal A."/>
            <person name="Feldman A."/>
            <person name="Lin J.S."/>
            <person name="Chang W.E."/>
            <person name="Higgs B.W."/>
            <person name="Demirev P."/>
            <person name="Lindquist J."/>
            <person name="Liem A."/>
            <person name="Fochler E."/>
            <person name="Read T.D."/>
            <person name="Tapia R."/>
            <person name="Johnson S."/>
            <person name="Bishop-Lilly K.A."/>
            <person name="Detter C."/>
            <person name="Han C."/>
            <person name="Sozhamannan S."/>
            <person name="Rosenzweig C.N."/>
            <person name="Skowronski E.W."/>
        </authorList>
    </citation>
    <scope>NUCLEOTIDE SEQUENCE [LARGE SCALE GENOMIC DNA]</scope>
    <source>
        <strain evidence="1 2">AK5</strain>
    </source>
</reference>
<dbReference type="Gene3D" id="3.30.310.170">
    <property type="entry name" value="Outer membrane protein assembly factor BamC"/>
    <property type="match status" value="1"/>
</dbReference>
<dbReference type="OrthoDB" id="5598420at2"/>
<proteinExistence type="predicted"/>
<evidence type="ECO:0008006" key="3">
    <source>
        <dbReference type="Google" id="ProtNLM"/>
    </source>
</evidence>
<comment type="caution">
    <text evidence="1">The sequence shown here is derived from an EMBL/GenBank/DDBJ whole genome shotgun (WGS) entry which is preliminary data.</text>
</comment>
<organism evidence="1 2">
    <name type="scientific">Aliidiomarina haloalkalitolerans</name>
    <dbReference type="NCBI Taxonomy" id="859059"/>
    <lineage>
        <taxon>Bacteria</taxon>
        <taxon>Pseudomonadati</taxon>
        <taxon>Pseudomonadota</taxon>
        <taxon>Gammaproteobacteria</taxon>
        <taxon>Alteromonadales</taxon>
        <taxon>Idiomarinaceae</taxon>
        <taxon>Aliidiomarina</taxon>
    </lineage>
</organism>
<name>A0A432VZ03_9GAMM</name>
<dbReference type="InterPro" id="IPR042268">
    <property type="entry name" value="BamC_C"/>
</dbReference>
<gene>
    <name evidence="1" type="ORF">CWE06_03265</name>
</gene>
<evidence type="ECO:0000313" key="2">
    <source>
        <dbReference type="Proteomes" id="UP000288212"/>
    </source>
</evidence>
<keyword evidence="2" id="KW-1185">Reference proteome</keyword>
<protein>
    <recommendedName>
        <fullName evidence="3">Outer membrane protein assembly factor BamC</fullName>
    </recommendedName>
</protein>
<dbReference type="EMBL" id="PIPI01000001">
    <property type="protein sequence ID" value="RUO21878.1"/>
    <property type="molecule type" value="Genomic_DNA"/>
</dbReference>
<dbReference type="InterPro" id="IPR010653">
    <property type="entry name" value="NlpB/DapX"/>
</dbReference>
<dbReference type="Proteomes" id="UP000288212">
    <property type="component" value="Unassembled WGS sequence"/>
</dbReference>
<accession>A0A432VZ03</accession>
<sequence>MTFNKLGIIGLAVVLVSGCAAQRELAEGGFDYLEVEDRGQLTFPDDLEARQQRAQFQIPPLSDQQRGGSLGEAVSVRSPAQVLSLAPGSRVDEATRESRIAFDAVEGISDLPSWVWDAVEEVVAETGAQIIERDSERLIVTAPYRIEQYSQRRGGFFSLFSRERIRFSSEQALRIEMQAASHRRSAALDVTATDIRWLRNGQAVSRENVPVMLQRDLEVGFLNQVSQRLARSYEGERLQAAQLGIDLRRGENADANAAFIIDSSFTVAWALMPGVFERAGFAIDDLNQSEGTYYTSYEPGGKRSIFRRLAFWSRAQEGDLPLDRGTEVVFTVDERDGVTYIVAQIDDEPVSAEQLDAWFPVFARAFRDSDD</sequence>
<dbReference type="AlphaFoldDB" id="A0A432VZ03"/>